<dbReference type="CDD" id="cd09720">
    <property type="entry name" value="Cas1_II"/>
    <property type="match status" value="1"/>
</dbReference>
<dbReference type="RefSeq" id="WP_109537260.1">
    <property type="nucleotide sequence ID" value="NZ_CP012624.1"/>
</dbReference>
<comment type="function">
    <text evidence="10">CRISPR (clustered regularly interspaced short palindromic repeat), is an adaptive immune system that provides protection against mobile genetic elements (viruses, transposable elements and conjugative plasmids). CRISPR clusters contain spacers, sequences complementary to antecedent mobile elements, and target invading nucleic acids. CRISPR clusters are transcribed and processed into CRISPR RNA (crRNA). Acts as a dsDNA endonuclease. Involved in the integration of spacer DNA into the CRISPR cassette.</text>
</comment>
<dbReference type="InterPro" id="IPR019855">
    <property type="entry name" value="CRISPR-assoc_Cas1_NMENI"/>
</dbReference>
<protein>
    <recommendedName>
        <fullName evidence="10">CRISPR-associated endonuclease Cas1</fullName>
        <ecNumber evidence="10">3.1.-.-</ecNumber>
    </recommendedName>
</protein>
<keyword evidence="2 10" id="KW-0479">Metal-binding</keyword>
<dbReference type="GO" id="GO:0004520">
    <property type="term" value="F:DNA endonuclease activity"/>
    <property type="evidence" value="ECO:0007669"/>
    <property type="project" value="InterPro"/>
</dbReference>
<feature type="binding site" evidence="10">
    <location>
        <position position="221"/>
    </location>
    <ligand>
        <name>Mn(2+)</name>
        <dbReference type="ChEBI" id="CHEBI:29035"/>
    </ligand>
</feature>
<proteinExistence type="inferred from homology"/>
<dbReference type="GO" id="GO:0016787">
    <property type="term" value="F:hydrolase activity"/>
    <property type="evidence" value="ECO:0007669"/>
    <property type="project" value="UniProtKB-KW"/>
</dbReference>
<dbReference type="InterPro" id="IPR042206">
    <property type="entry name" value="CRISPR-assoc_Cas1_C"/>
</dbReference>
<dbReference type="Gene3D" id="1.20.120.920">
    <property type="entry name" value="CRISPR-associated endonuclease Cas1, C-terminal domain"/>
    <property type="match status" value="1"/>
</dbReference>
<dbReference type="Pfam" id="PF01867">
    <property type="entry name" value="Cas_Cas1"/>
    <property type="match status" value="1"/>
</dbReference>
<evidence type="ECO:0000313" key="12">
    <source>
        <dbReference type="Proteomes" id="UP001164481"/>
    </source>
</evidence>
<keyword evidence="3 10" id="KW-0255">Endonuclease</keyword>
<dbReference type="InterPro" id="IPR042211">
    <property type="entry name" value="CRISPR-assoc_Cas1_N"/>
</dbReference>
<feature type="binding site" evidence="10">
    <location>
        <position position="149"/>
    </location>
    <ligand>
        <name>Mn(2+)</name>
        <dbReference type="ChEBI" id="CHEBI:29035"/>
    </ligand>
</feature>
<dbReference type="GO" id="GO:0003677">
    <property type="term" value="F:DNA binding"/>
    <property type="evidence" value="ECO:0007669"/>
    <property type="project" value="UniProtKB-KW"/>
</dbReference>
<evidence type="ECO:0000256" key="3">
    <source>
        <dbReference type="ARBA" id="ARBA00022759"/>
    </source>
</evidence>
<dbReference type="EMBL" id="CP107525">
    <property type="protein sequence ID" value="UZW64362.1"/>
    <property type="molecule type" value="Genomic_DNA"/>
</dbReference>
<dbReference type="GO" id="GO:0046872">
    <property type="term" value="F:metal ion binding"/>
    <property type="evidence" value="ECO:0007669"/>
    <property type="project" value="UniProtKB-UniRule"/>
</dbReference>
<dbReference type="PANTHER" id="PTHR34353">
    <property type="entry name" value="CRISPR-ASSOCIATED ENDONUCLEASE CAS1 1"/>
    <property type="match status" value="1"/>
</dbReference>
<comment type="similarity">
    <text evidence="10">Belongs to the CRISPR-associated endonuclease Cas1 family.</text>
</comment>
<dbReference type="Gene3D" id="3.100.10.20">
    <property type="entry name" value="CRISPR-associated endonuclease Cas1, N-terminal domain"/>
    <property type="match status" value="1"/>
</dbReference>
<organism evidence="11 12">
    <name type="scientific">Mycoplasmopsis synoviae</name>
    <name type="common">Mycoplasma synoviae</name>
    <dbReference type="NCBI Taxonomy" id="2109"/>
    <lineage>
        <taxon>Bacteria</taxon>
        <taxon>Bacillati</taxon>
        <taxon>Mycoplasmatota</taxon>
        <taxon>Mycoplasmoidales</taxon>
        <taxon>Metamycoplasmataceae</taxon>
        <taxon>Mycoplasmopsis</taxon>
    </lineage>
</organism>
<name>A0AAQ0J5B0_MYCSY</name>
<sequence length="295" mass="34957">MAKKVVEIKETEYLFFHLNSLIVKKENNKIVLPLSDIDTILISNPYCTISVPLINAIVSNNINLIICNKDFEPNVQLLSISGYYSNKNFLSQINWTQEFKDKTWEKIIKLKTTNYVNLIYFFGLLNKEDVEKFNFYYKKITPGDKNSMEGHIAKLTFKNLYGSTFNRSDKENEINKFLNYGYTILMTYVSRNLVKKGYDNRIGIFHKSFNNHFALATDLMEPFRFLIDKLVYELLIIEKNYDFINFKKKVFLIFEEKILLNKSPISVNEYICKLIENFINKDFNFESLEIDWNKK</sequence>
<gene>
    <name evidence="10 11" type="primary">cas1</name>
    <name evidence="11" type="ORF">OIE46_03260</name>
</gene>
<evidence type="ECO:0000256" key="8">
    <source>
        <dbReference type="ARBA" id="ARBA00023211"/>
    </source>
</evidence>
<accession>A0AAQ0J5B0</accession>
<dbReference type="EC" id="3.1.-.-" evidence="10"/>
<dbReference type="GO" id="GO:0051607">
    <property type="term" value="P:defense response to virus"/>
    <property type="evidence" value="ECO:0007669"/>
    <property type="project" value="UniProtKB-UniRule"/>
</dbReference>
<keyword evidence="6 10" id="KW-0051">Antiviral defense</keyword>
<comment type="subunit">
    <text evidence="9 10">Homodimer, forms a heterotetramer with a Cas2 homodimer.</text>
</comment>
<evidence type="ECO:0000256" key="5">
    <source>
        <dbReference type="ARBA" id="ARBA00022842"/>
    </source>
</evidence>
<dbReference type="HAMAP" id="MF_01470">
    <property type="entry name" value="Cas1"/>
    <property type="match status" value="1"/>
</dbReference>
<reference evidence="11" key="2">
    <citation type="submission" date="2022-11" db="EMBL/GenBank/DDBJ databases">
        <title>complete genomes of mycoplasma synoviae ZX313 strain and SD2 strain.</title>
        <authorList>
            <person name="Zhong Q."/>
        </authorList>
    </citation>
    <scope>NUCLEOTIDE SEQUENCE</scope>
    <source>
        <strain evidence="11">SD2</strain>
    </source>
</reference>
<evidence type="ECO:0000256" key="1">
    <source>
        <dbReference type="ARBA" id="ARBA00022722"/>
    </source>
</evidence>
<dbReference type="NCBIfam" id="TIGR03639">
    <property type="entry name" value="cas1_NMENI"/>
    <property type="match status" value="1"/>
</dbReference>
<keyword evidence="8 10" id="KW-0464">Manganese</keyword>
<dbReference type="GO" id="GO:0043571">
    <property type="term" value="P:maintenance of CRISPR repeat elements"/>
    <property type="evidence" value="ECO:0007669"/>
    <property type="project" value="UniProtKB-UniRule"/>
</dbReference>
<dbReference type="InterPro" id="IPR050646">
    <property type="entry name" value="Cas1"/>
</dbReference>
<dbReference type="NCBIfam" id="TIGR00287">
    <property type="entry name" value="cas1"/>
    <property type="match status" value="1"/>
</dbReference>
<feature type="binding site" evidence="10">
    <location>
        <position position="206"/>
    </location>
    <ligand>
        <name>Mn(2+)</name>
        <dbReference type="ChEBI" id="CHEBI:29035"/>
    </ligand>
</feature>
<dbReference type="Proteomes" id="UP001164481">
    <property type="component" value="Chromosome"/>
</dbReference>
<dbReference type="InterPro" id="IPR002729">
    <property type="entry name" value="CRISPR-assoc_Cas1"/>
</dbReference>
<evidence type="ECO:0000313" key="11">
    <source>
        <dbReference type="EMBL" id="UZW64362.1"/>
    </source>
</evidence>
<keyword evidence="5 10" id="KW-0460">Magnesium</keyword>
<reference evidence="11" key="1">
    <citation type="submission" date="2022-10" db="EMBL/GenBank/DDBJ databases">
        <authorList>
            <person name="Wei X."/>
        </authorList>
    </citation>
    <scope>NUCLEOTIDE SEQUENCE</scope>
    <source>
        <strain evidence="11">SD2</strain>
    </source>
</reference>
<dbReference type="PANTHER" id="PTHR34353:SF2">
    <property type="entry name" value="CRISPR-ASSOCIATED ENDONUCLEASE CAS1 1"/>
    <property type="match status" value="1"/>
</dbReference>
<evidence type="ECO:0000256" key="7">
    <source>
        <dbReference type="ARBA" id="ARBA00023125"/>
    </source>
</evidence>
<evidence type="ECO:0000256" key="6">
    <source>
        <dbReference type="ARBA" id="ARBA00023118"/>
    </source>
</evidence>
<keyword evidence="1 10" id="KW-0540">Nuclease</keyword>
<evidence type="ECO:0000256" key="10">
    <source>
        <dbReference type="HAMAP-Rule" id="MF_01470"/>
    </source>
</evidence>
<evidence type="ECO:0000256" key="2">
    <source>
        <dbReference type="ARBA" id="ARBA00022723"/>
    </source>
</evidence>
<comment type="cofactor">
    <cofactor evidence="10">
        <name>Mg(2+)</name>
        <dbReference type="ChEBI" id="CHEBI:18420"/>
    </cofactor>
    <cofactor evidence="10">
        <name>Mn(2+)</name>
        <dbReference type="ChEBI" id="CHEBI:29035"/>
    </cofactor>
</comment>
<keyword evidence="7 10" id="KW-0238">DNA-binding</keyword>
<evidence type="ECO:0000256" key="4">
    <source>
        <dbReference type="ARBA" id="ARBA00022801"/>
    </source>
</evidence>
<evidence type="ECO:0000256" key="9">
    <source>
        <dbReference type="ARBA" id="ARBA00038592"/>
    </source>
</evidence>
<dbReference type="AlphaFoldDB" id="A0AAQ0J5B0"/>
<keyword evidence="4 10" id="KW-0378">Hydrolase</keyword>